<organism evidence="3 4">
    <name type="scientific">Oscillibacter valericigenes</name>
    <dbReference type="NCBI Taxonomy" id="351091"/>
    <lineage>
        <taxon>Bacteria</taxon>
        <taxon>Bacillati</taxon>
        <taxon>Bacillota</taxon>
        <taxon>Clostridia</taxon>
        <taxon>Eubacteriales</taxon>
        <taxon>Oscillospiraceae</taxon>
        <taxon>Oscillibacter</taxon>
    </lineage>
</organism>
<dbReference type="InterPro" id="IPR027417">
    <property type="entry name" value="P-loop_NTPase"/>
</dbReference>
<evidence type="ECO:0000313" key="4">
    <source>
        <dbReference type="Proteomes" id="UP000719500"/>
    </source>
</evidence>
<dbReference type="EMBL" id="JACSNX010000013">
    <property type="protein sequence ID" value="MBM6851592.1"/>
    <property type="molecule type" value="Genomic_DNA"/>
</dbReference>
<comment type="caution">
    <text evidence="3">The sequence shown here is derived from an EMBL/GenBank/DDBJ whole genome shotgun (WGS) entry which is preliminary data.</text>
</comment>
<keyword evidence="4" id="KW-1185">Reference proteome</keyword>
<dbReference type="Pfam" id="PF03354">
    <property type="entry name" value="TerL_ATPase"/>
    <property type="match status" value="1"/>
</dbReference>
<feature type="domain" description="Terminase large subunit-like ATPase" evidence="1">
    <location>
        <begin position="64"/>
        <end position="224"/>
    </location>
</feature>
<dbReference type="PANTHER" id="PTHR41287">
    <property type="match status" value="1"/>
</dbReference>
<dbReference type="Gene3D" id="3.40.50.300">
    <property type="entry name" value="P-loop containing nucleotide triphosphate hydrolases"/>
    <property type="match status" value="1"/>
</dbReference>
<name>A0ABS2FXG8_9FIRM</name>
<proteinExistence type="predicted"/>
<sequence length="601" mass="68185">MTAVTAAAEIIRDKAAGQFACDFVSRLPTTDSGKPFQLYAWQRDAIMDFYGTMENDPDTGERLRKYWYLYLEIPKKNGKSELAAALGLYHLFADGELNAEVYVCAADKENASIVYNAAVFMLTTAPWTAKMVARGELKIIESRKRIEYRQRVRTGNGGYKWIVVGVMAVLSAEAYSKHGYKPSCVIFDELHAQPNRDLWDVMTAGAGSGRKQPVWIVLTTAGDDPDRTSIGWEIHQKAVAIRDARRLRSILAEGGDPRQVLSLRHVDEEDLLQAEDDLLAQDMPNWLPILYGLTALYGDDPDDLAAVDIWDEKLWFLCNPSLGKHLSLRNIRLEAMEARRSEAGEKLFRWLRLNQWISVKAVSWISLTLYDKTQWGPSKRAERAAWLERLKGKLCYGGVDLSTSKDLTAFVLLFPPQPGLETAVLLPYIWRPGGTVEEAERRDHVPYRDWARAGFLQLCDGDIINYSDVEEAIRQAREDYDLRMVGFDPYLSRTITQRLEPIVSVMEIPQDLRNMSPAMKEMDDLMTRHQLLHVHNTCFRWTFGNVRCYVDGNANVKPLKNKSAGRIDPTVASIIAVAVWMIMRNQKPDLAEAMARPGYSL</sequence>
<evidence type="ECO:0000313" key="3">
    <source>
        <dbReference type="EMBL" id="MBM6851592.1"/>
    </source>
</evidence>
<dbReference type="InterPro" id="IPR046461">
    <property type="entry name" value="TerL_ATPase"/>
</dbReference>
<dbReference type="InterPro" id="IPR046462">
    <property type="entry name" value="TerL_nuclease"/>
</dbReference>
<protein>
    <submittedName>
        <fullName evidence="3">Terminase</fullName>
    </submittedName>
</protein>
<accession>A0ABS2FXG8</accession>
<reference evidence="3 4" key="1">
    <citation type="journal article" date="2021" name="Sci. Rep.">
        <title>The distribution of antibiotic resistance genes in chicken gut microbiota commensals.</title>
        <authorList>
            <person name="Juricova H."/>
            <person name="Matiasovicova J."/>
            <person name="Kubasova T."/>
            <person name="Cejkova D."/>
            <person name="Rychlik I."/>
        </authorList>
    </citation>
    <scope>NUCLEOTIDE SEQUENCE [LARGE SCALE GENOMIC DNA]</scope>
    <source>
        <strain evidence="3 4">An411</strain>
    </source>
</reference>
<dbReference type="InterPro" id="IPR005021">
    <property type="entry name" value="Terminase_largesu-like"/>
</dbReference>
<gene>
    <name evidence="3" type="ORF">H9X91_09120</name>
</gene>
<evidence type="ECO:0000259" key="2">
    <source>
        <dbReference type="Pfam" id="PF20441"/>
    </source>
</evidence>
<dbReference type="Proteomes" id="UP000719500">
    <property type="component" value="Unassembled WGS sequence"/>
</dbReference>
<dbReference type="Pfam" id="PF20441">
    <property type="entry name" value="TerL_nuclease"/>
    <property type="match status" value="1"/>
</dbReference>
<feature type="domain" description="Terminase large subunit-like endonuclease" evidence="2">
    <location>
        <begin position="307"/>
        <end position="578"/>
    </location>
</feature>
<evidence type="ECO:0000259" key="1">
    <source>
        <dbReference type="Pfam" id="PF03354"/>
    </source>
</evidence>
<dbReference type="RefSeq" id="WP_204804507.1">
    <property type="nucleotide sequence ID" value="NZ_JACSNX010000013.1"/>
</dbReference>
<dbReference type="PANTHER" id="PTHR41287:SF1">
    <property type="entry name" value="PROTEIN YMFN"/>
    <property type="match status" value="1"/>
</dbReference>